<proteinExistence type="predicted"/>
<reference evidence="3" key="1">
    <citation type="submission" date="2021-02" db="EMBL/GenBank/DDBJ databases">
        <title>Thiocyanate and organic carbon inputs drive convergent selection for specific autotrophic Afipia and Thiobacillus strains within complex microbiomes.</title>
        <authorList>
            <person name="Huddy R.J."/>
            <person name="Sachdeva R."/>
            <person name="Kadzinga F."/>
            <person name="Kantor R.S."/>
            <person name="Harrison S.T.L."/>
            <person name="Banfield J.F."/>
        </authorList>
    </citation>
    <scope>NUCLEOTIDE SEQUENCE</scope>
    <source>
        <strain evidence="3">SCN18_10_11_15_R4_P_38_20</strain>
    </source>
</reference>
<dbReference type="EMBL" id="JAFKGL010000011">
    <property type="protein sequence ID" value="MBN9412592.1"/>
    <property type="molecule type" value="Genomic_DNA"/>
</dbReference>
<dbReference type="Gene3D" id="2.160.20.80">
    <property type="entry name" value="E3 ubiquitin-protein ligase SopA"/>
    <property type="match status" value="1"/>
</dbReference>
<dbReference type="Pfam" id="PF01713">
    <property type="entry name" value="Smr"/>
    <property type="match status" value="1"/>
</dbReference>
<dbReference type="InterPro" id="IPR001646">
    <property type="entry name" value="5peptide_repeat"/>
</dbReference>
<dbReference type="Proteomes" id="UP000664414">
    <property type="component" value="Unassembled WGS sequence"/>
</dbReference>
<feature type="region of interest" description="Disordered" evidence="1">
    <location>
        <begin position="366"/>
        <end position="394"/>
    </location>
</feature>
<evidence type="ECO:0000313" key="4">
    <source>
        <dbReference type="Proteomes" id="UP000664414"/>
    </source>
</evidence>
<dbReference type="PANTHER" id="PTHR14136">
    <property type="entry name" value="BTB_POZ DOMAIN-CONTAINING PROTEIN KCTD9"/>
    <property type="match status" value="1"/>
</dbReference>
<sequence>MKYILFLFFVIPLKLTYAFNREHLRNFHEQLESGQRISAVGFNLRRANLKGLDLKRADFSGANLRGADFSDADLTDAVFEGTILTKVNFQRANLTRVELKDAVLNGSHFKKARLLGIKYHKIRSAKGTLFEDKKEMQKKIAYEEKIERIEREFCEKKQSSIPIDVSSSAKKTHIYLNDLANNGKEYTLLDFRVPESFSQEISPLVFLKAPLFKSIVKSTLPIADNQGLIIFLENKDLMLPRWNPYHPSLDLHARVSLPLKYKWIEEFIRKSFYQHLHSVEIITGRGLHNPQGKMGTLWNICHDYLIRKKFSPYIQEIHSISKQGGWRVTLKNRKRILRNKKDNARNLSFYGPTASSGELKVQFMTQKDKRIRTPVENPKKTNKNQDGKGRKKRK</sequence>
<evidence type="ECO:0000256" key="1">
    <source>
        <dbReference type="SAM" id="MobiDB-lite"/>
    </source>
</evidence>
<feature type="compositionally biased region" description="Basic and acidic residues" evidence="1">
    <location>
        <begin position="366"/>
        <end position="388"/>
    </location>
</feature>
<evidence type="ECO:0000313" key="3">
    <source>
        <dbReference type="EMBL" id="MBN9412592.1"/>
    </source>
</evidence>
<accession>A0A8J7PIX9</accession>
<feature type="domain" description="Smr" evidence="2">
    <location>
        <begin position="264"/>
        <end position="325"/>
    </location>
</feature>
<gene>
    <name evidence="3" type="ORF">J0H12_01520</name>
</gene>
<evidence type="ECO:0000259" key="2">
    <source>
        <dbReference type="Pfam" id="PF01713"/>
    </source>
</evidence>
<dbReference type="Pfam" id="PF00805">
    <property type="entry name" value="Pentapeptide"/>
    <property type="match status" value="1"/>
</dbReference>
<dbReference type="Gene3D" id="3.30.1370.110">
    <property type="match status" value="1"/>
</dbReference>
<dbReference type="SUPFAM" id="SSF141571">
    <property type="entry name" value="Pentapeptide repeat-like"/>
    <property type="match status" value="1"/>
</dbReference>
<dbReference type="InterPro" id="IPR002625">
    <property type="entry name" value="Smr_dom"/>
</dbReference>
<comment type="caution">
    <text evidence="3">The sequence shown here is derived from an EMBL/GenBank/DDBJ whole genome shotgun (WGS) entry which is preliminary data.</text>
</comment>
<protein>
    <submittedName>
        <fullName evidence="3">Pentapeptide repeat-containing protein</fullName>
    </submittedName>
</protein>
<dbReference type="PANTHER" id="PTHR14136:SF17">
    <property type="entry name" value="BTB_POZ DOMAIN-CONTAINING PROTEIN KCTD9"/>
    <property type="match status" value="1"/>
</dbReference>
<dbReference type="InterPro" id="IPR051082">
    <property type="entry name" value="Pentapeptide-BTB/POZ_domain"/>
</dbReference>
<dbReference type="AlphaFoldDB" id="A0A8J7PIX9"/>
<organism evidence="3 4">
    <name type="scientific">Candidatus Paracaedimonas acanthamoebae</name>
    <dbReference type="NCBI Taxonomy" id="244581"/>
    <lineage>
        <taxon>Bacteria</taxon>
        <taxon>Pseudomonadati</taxon>
        <taxon>Pseudomonadota</taxon>
        <taxon>Alphaproteobacteria</taxon>
        <taxon>Holosporales</taxon>
        <taxon>Caedimonadaceae</taxon>
        <taxon>Candidatus Paracaedimonas</taxon>
    </lineage>
</organism>
<name>A0A8J7PIX9_9PROT</name>
<dbReference type="InterPro" id="IPR036063">
    <property type="entry name" value="Smr_dom_sf"/>
</dbReference>